<evidence type="ECO:0000256" key="6">
    <source>
        <dbReference type="SAM" id="MobiDB-lite"/>
    </source>
</evidence>
<accession>R4XGA9</accession>
<reference evidence="7 8" key="1">
    <citation type="journal article" date="2013" name="MBio">
        <title>Genome sequencing of the plant pathogen Taphrina deformans, the causal agent of peach leaf curl.</title>
        <authorList>
            <person name="Cisse O.H."/>
            <person name="Almeida J.M.G.C.F."/>
            <person name="Fonseca A."/>
            <person name="Kumar A.A."/>
            <person name="Salojaervi J."/>
            <person name="Overmyer K."/>
            <person name="Hauser P.M."/>
            <person name="Pagni M."/>
        </authorList>
    </citation>
    <scope>NUCLEOTIDE SEQUENCE [LARGE SCALE GENOMIC DNA]</scope>
    <source>
        <strain evidence="8">PYCC 5710 / ATCC 11124 / CBS 356.35 / IMI 108563 / JCM 9778 / NBRC 8474</strain>
    </source>
</reference>
<dbReference type="SUPFAM" id="SSF55945">
    <property type="entry name" value="TATA-box binding protein-like"/>
    <property type="match status" value="2"/>
</dbReference>
<dbReference type="OrthoDB" id="2127950at2759"/>
<organism evidence="7 8">
    <name type="scientific">Taphrina deformans (strain PYCC 5710 / ATCC 11124 / CBS 356.35 / IMI 108563 / JCM 9778 / NBRC 8474)</name>
    <name type="common">Peach leaf curl fungus</name>
    <name type="synonym">Lalaria deformans</name>
    <dbReference type="NCBI Taxonomy" id="1097556"/>
    <lineage>
        <taxon>Eukaryota</taxon>
        <taxon>Fungi</taxon>
        <taxon>Dikarya</taxon>
        <taxon>Ascomycota</taxon>
        <taxon>Taphrinomycotina</taxon>
        <taxon>Taphrinomycetes</taxon>
        <taxon>Taphrinales</taxon>
        <taxon>Taphrinaceae</taxon>
        <taxon>Taphrina</taxon>
    </lineage>
</organism>
<dbReference type="EMBL" id="CAHR02000084">
    <property type="protein sequence ID" value="CCG82419.1"/>
    <property type="molecule type" value="Genomic_DNA"/>
</dbReference>
<dbReference type="FunFam" id="3.30.310.10:FF:000002">
    <property type="entry name" value="TATA-box-binding protein 2"/>
    <property type="match status" value="1"/>
</dbReference>
<evidence type="ECO:0000313" key="7">
    <source>
        <dbReference type="EMBL" id="CCG82419.1"/>
    </source>
</evidence>
<dbReference type="STRING" id="1097556.R4XGA9"/>
<evidence type="ECO:0000256" key="4">
    <source>
        <dbReference type="ARBA" id="ARBA00023163"/>
    </source>
</evidence>
<dbReference type="CDD" id="cd04516">
    <property type="entry name" value="TBP_eukaryotes"/>
    <property type="match status" value="1"/>
</dbReference>
<dbReference type="InterPro" id="IPR030491">
    <property type="entry name" value="TBP_CS"/>
</dbReference>
<dbReference type="FunFam" id="3.30.310.10:FF:000001">
    <property type="entry name" value="TATA-box-binding protein 2"/>
    <property type="match status" value="1"/>
</dbReference>
<dbReference type="PRINTS" id="PR00686">
    <property type="entry name" value="TIFACTORIID"/>
</dbReference>
<gene>
    <name evidence="7" type="ORF">TAPDE_002416</name>
</gene>
<evidence type="ECO:0000256" key="2">
    <source>
        <dbReference type="ARBA" id="ARBA00005560"/>
    </source>
</evidence>
<keyword evidence="5" id="KW-0539">Nucleus</keyword>
<proteinExistence type="inferred from homology"/>
<comment type="caution">
    <text evidence="7">The sequence shown here is derived from an EMBL/GenBank/DDBJ whole genome shotgun (WGS) entry which is preliminary data.</text>
</comment>
<dbReference type="Pfam" id="PF00352">
    <property type="entry name" value="TBP"/>
    <property type="match status" value="2"/>
</dbReference>
<evidence type="ECO:0000256" key="3">
    <source>
        <dbReference type="ARBA" id="ARBA00023125"/>
    </source>
</evidence>
<dbReference type="GO" id="GO:0006367">
    <property type="term" value="P:transcription initiation at RNA polymerase II promoter"/>
    <property type="evidence" value="ECO:0007669"/>
    <property type="project" value="UniProtKB-ARBA"/>
</dbReference>
<keyword evidence="4" id="KW-0804">Transcription</keyword>
<dbReference type="GO" id="GO:0005667">
    <property type="term" value="C:transcription regulator complex"/>
    <property type="evidence" value="ECO:0007669"/>
    <property type="project" value="UniProtKB-ARBA"/>
</dbReference>
<evidence type="ECO:0000313" key="8">
    <source>
        <dbReference type="Proteomes" id="UP000013776"/>
    </source>
</evidence>
<dbReference type="InterPro" id="IPR012295">
    <property type="entry name" value="TBP_dom_sf"/>
</dbReference>
<dbReference type="Proteomes" id="UP000013776">
    <property type="component" value="Unassembled WGS sequence"/>
</dbReference>
<sequence length="241" mass="26475">MESLTSLPQNAAQATTFMNPASLSFPGSNMNEQLTPPNSEKGKDSEKTAVVANAPPGWQGVSGIVPTLQNIVATVNLDCRLDLKTIALHARNAEYNPKRFAAVIMRIREPKTTALIFASGKMVVTGAKSEDDSKLASRKYARIIQKLGFNAKFTDFKIQNIVGSCDVKFPIRLEGLAYSHGNFSSYEPELFPGLIYRMVKPKIVLLIFVSGKIVLTGAKVREEIYAAFESIYPVLSEFKKP</sequence>
<name>R4XGA9_TAPDE</name>
<dbReference type="PROSITE" id="PS00351">
    <property type="entry name" value="TFIID"/>
    <property type="match status" value="1"/>
</dbReference>
<comment type="similarity">
    <text evidence="2">Belongs to the TBP family.</text>
</comment>
<dbReference type="PANTHER" id="PTHR10126">
    <property type="entry name" value="TATA-BOX BINDING PROTEIN"/>
    <property type="match status" value="1"/>
</dbReference>
<feature type="region of interest" description="Disordered" evidence="6">
    <location>
        <begin position="19"/>
        <end position="47"/>
    </location>
</feature>
<protein>
    <submittedName>
        <fullName evidence="7">TATA-box-binding protein</fullName>
    </submittedName>
</protein>
<dbReference type="eggNOG" id="KOG3302">
    <property type="taxonomic scope" value="Eukaryota"/>
</dbReference>
<feature type="compositionally biased region" description="Polar residues" evidence="6">
    <location>
        <begin position="19"/>
        <end position="38"/>
    </location>
</feature>
<comment type="subcellular location">
    <subcellularLocation>
        <location evidence="1">Nucleus</location>
    </subcellularLocation>
</comment>
<dbReference type="AlphaFoldDB" id="R4XGA9"/>
<dbReference type="Gene3D" id="3.30.310.10">
    <property type="entry name" value="TATA-Binding Protein"/>
    <property type="match status" value="2"/>
</dbReference>
<evidence type="ECO:0000256" key="1">
    <source>
        <dbReference type="ARBA" id="ARBA00004123"/>
    </source>
</evidence>
<dbReference type="InterPro" id="IPR033710">
    <property type="entry name" value="TBP_eukaryotic"/>
</dbReference>
<keyword evidence="8" id="KW-1185">Reference proteome</keyword>
<dbReference type="HAMAP" id="MF_00408">
    <property type="entry name" value="TATA_bind_prot_arch"/>
    <property type="match status" value="1"/>
</dbReference>
<dbReference type="GO" id="GO:0003677">
    <property type="term" value="F:DNA binding"/>
    <property type="evidence" value="ECO:0007669"/>
    <property type="project" value="UniProtKB-KW"/>
</dbReference>
<evidence type="ECO:0000256" key="5">
    <source>
        <dbReference type="ARBA" id="ARBA00023242"/>
    </source>
</evidence>
<dbReference type="InterPro" id="IPR000814">
    <property type="entry name" value="TBP"/>
</dbReference>
<dbReference type="GO" id="GO:0005634">
    <property type="term" value="C:nucleus"/>
    <property type="evidence" value="ECO:0007669"/>
    <property type="project" value="UniProtKB-SubCell"/>
</dbReference>
<keyword evidence="3" id="KW-0238">DNA-binding</keyword>